<comment type="caution">
    <text evidence="3">The sequence shown here is derived from an EMBL/GenBank/DDBJ whole genome shotgun (WGS) entry which is preliminary data.</text>
</comment>
<dbReference type="GO" id="GO:0005634">
    <property type="term" value="C:nucleus"/>
    <property type="evidence" value="ECO:0007669"/>
    <property type="project" value="TreeGrafter"/>
</dbReference>
<dbReference type="AlphaFoldDB" id="A0A0F9C715"/>
<dbReference type="GO" id="GO:1990131">
    <property type="term" value="C:Gtr1-Gtr2 GTPase complex"/>
    <property type="evidence" value="ECO:0007669"/>
    <property type="project" value="TreeGrafter"/>
</dbReference>
<accession>A0A0F9C715</accession>
<organism evidence="3">
    <name type="scientific">marine sediment metagenome</name>
    <dbReference type="NCBI Taxonomy" id="412755"/>
    <lineage>
        <taxon>unclassified sequences</taxon>
        <taxon>metagenomes</taxon>
        <taxon>ecological metagenomes</taxon>
    </lineage>
</organism>
<proteinExistence type="predicted"/>
<dbReference type="InterPro" id="IPR027417">
    <property type="entry name" value="P-loop_NTPase"/>
</dbReference>
<dbReference type="GO" id="GO:1904263">
    <property type="term" value="P:positive regulation of TORC1 signaling"/>
    <property type="evidence" value="ECO:0007669"/>
    <property type="project" value="TreeGrafter"/>
</dbReference>
<dbReference type="GO" id="GO:0003924">
    <property type="term" value="F:GTPase activity"/>
    <property type="evidence" value="ECO:0007669"/>
    <property type="project" value="InterPro"/>
</dbReference>
<dbReference type="PANTHER" id="PTHR11259:SF2">
    <property type="entry name" value="GH16429P"/>
    <property type="match status" value="1"/>
</dbReference>
<evidence type="ECO:0000256" key="2">
    <source>
        <dbReference type="ARBA" id="ARBA00023134"/>
    </source>
</evidence>
<dbReference type="SUPFAM" id="SSF52540">
    <property type="entry name" value="P-loop containing nucleoside triphosphate hydrolases"/>
    <property type="match status" value="1"/>
</dbReference>
<evidence type="ECO:0008006" key="4">
    <source>
        <dbReference type="Google" id="ProtNLM"/>
    </source>
</evidence>
<reference evidence="3" key="1">
    <citation type="journal article" date="2015" name="Nature">
        <title>Complex archaea that bridge the gap between prokaryotes and eukaryotes.</title>
        <authorList>
            <person name="Spang A."/>
            <person name="Saw J.H."/>
            <person name="Jorgensen S.L."/>
            <person name="Zaremba-Niedzwiedzka K."/>
            <person name="Martijn J."/>
            <person name="Lind A.E."/>
            <person name="van Eijk R."/>
            <person name="Schleper C."/>
            <person name="Guy L."/>
            <person name="Ettema T.J."/>
        </authorList>
    </citation>
    <scope>NUCLEOTIDE SEQUENCE</scope>
</reference>
<name>A0A0F9C715_9ZZZZ</name>
<evidence type="ECO:0000313" key="3">
    <source>
        <dbReference type="EMBL" id="KKL45128.1"/>
    </source>
</evidence>
<protein>
    <recommendedName>
        <fullName evidence="4">G domain-containing protein</fullName>
    </recommendedName>
</protein>
<dbReference type="PANTHER" id="PTHR11259">
    <property type="entry name" value="RAS-RELATED GTP BINDING RAG/GTR YEAST"/>
    <property type="match status" value="1"/>
</dbReference>
<sequence length="185" mass="21291">MAKNNIETPSDSKKIKILVMGLDNSGKTSIVACLRGIKNLAAFSHIKPTRGQDVQNFEALNSNYTIWDFGGQRAYRDDYFQDIDSILKDTNKIIYVIDLQDVSRYDEALEYMNRVIYSMDDRQKIDFTIFLHKFDPDLVFNEELNEEIINNLIKKIKGMTPLSLSPTFAICKTSIYAIFESTHIT</sequence>
<dbReference type="InterPro" id="IPR006689">
    <property type="entry name" value="Small_GTPase_ARF/SAR"/>
</dbReference>
<evidence type="ECO:0000256" key="1">
    <source>
        <dbReference type="ARBA" id="ARBA00022741"/>
    </source>
</evidence>
<dbReference type="InterPro" id="IPR006762">
    <property type="entry name" value="Gtr1_RagA"/>
</dbReference>
<keyword evidence="2" id="KW-0342">GTP-binding</keyword>
<dbReference type="GO" id="GO:0010507">
    <property type="term" value="P:negative regulation of autophagy"/>
    <property type="evidence" value="ECO:0007669"/>
    <property type="project" value="TreeGrafter"/>
</dbReference>
<keyword evidence="1" id="KW-0547">Nucleotide-binding</keyword>
<dbReference type="EMBL" id="LAZR01034501">
    <property type="protein sequence ID" value="KKL45128.1"/>
    <property type="molecule type" value="Genomic_DNA"/>
</dbReference>
<gene>
    <name evidence="3" type="ORF">LCGC14_2358780</name>
</gene>
<dbReference type="SMART" id="SM00177">
    <property type="entry name" value="ARF"/>
    <property type="match status" value="1"/>
</dbReference>
<dbReference type="PROSITE" id="PS51417">
    <property type="entry name" value="ARF"/>
    <property type="match status" value="1"/>
</dbReference>
<dbReference type="Pfam" id="PF00025">
    <property type="entry name" value="Arf"/>
    <property type="match status" value="1"/>
</dbReference>
<dbReference type="GO" id="GO:0005764">
    <property type="term" value="C:lysosome"/>
    <property type="evidence" value="ECO:0007669"/>
    <property type="project" value="TreeGrafter"/>
</dbReference>
<dbReference type="GO" id="GO:0009267">
    <property type="term" value="P:cellular response to starvation"/>
    <property type="evidence" value="ECO:0007669"/>
    <property type="project" value="TreeGrafter"/>
</dbReference>
<dbReference type="Gene3D" id="3.40.50.300">
    <property type="entry name" value="P-loop containing nucleotide triphosphate hydrolases"/>
    <property type="match status" value="1"/>
</dbReference>
<dbReference type="GO" id="GO:0005525">
    <property type="term" value="F:GTP binding"/>
    <property type="evidence" value="ECO:0007669"/>
    <property type="project" value="UniProtKB-KW"/>
</dbReference>